<keyword evidence="2" id="KW-0328">Glycosyltransferase</keyword>
<feature type="transmembrane region" description="Helical" evidence="8">
    <location>
        <begin position="266"/>
        <end position="292"/>
    </location>
</feature>
<keyword evidence="6 8" id="KW-1133">Transmembrane helix</keyword>
<reference evidence="10 11" key="1">
    <citation type="journal article" date="2015" name="Nature">
        <title>rRNA introns, odd ribosomes, and small enigmatic genomes across a large radiation of phyla.</title>
        <authorList>
            <person name="Brown C.T."/>
            <person name="Hug L.A."/>
            <person name="Thomas B.C."/>
            <person name="Sharon I."/>
            <person name="Castelle C.J."/>
            <person name="Singh A."/>
            <person name="Wilkins M.J."/>
            <person name="Williams K.H."/>
            <person name="Banfield J.F."/>
        </authorList>
    </citation>
    <scope>NUCLEOTIDE SEQUENCE [LARGE SCALE GENOMIC DNA]</scope>
</reference>
<evidence type="ECO:0000313" key="11">
    <source>
        <dbReference type="Proteomes" id="UP000033980"/>
    </source>
</evidence>
<evidence type="ECO:0000256" key="7">
    <source>
        <dbReference type="ARBA" id="ARBA00023136"/>
    </source>
</evidence>
<sequence>MKTKNPLFSVVIPVYNEEGNVLPLFKEIKKVMTRLGSFEIIFVNDGSTDNTGVELKRLRKVKIVQFRKNFGQSAALDAGVKAAKGKYVVTLDGDGQNDPADIPKLFGKLNQGYDVVCGWRYNRKDNWIRKFISEGARRLRSVLVDDKVHDAGCTLRVYNKVCFTDLDLAGEMHRMIPAILRWRGFRITELKVNHRPRIIGKSKYGMSRTIKGFLDMLLIWFTRKYNNRPLHLFGTVGLSLIFASVLLLSALAILKTFYGYSLSDKIWPLVGMISFLAGIQLLVSGILADLTIKNNTVSKEWMIKTVRGPKKISTK</sequence>
<evidence type="ECO:0000256" key="4">
    <source>
        <dbReference type="ARBA" id="ARBA00022692"/>
    </source>
</evidence>
<feature type="domain" description="Glycosyltransferase 2-like" evidence="9">
    <location>
        <begin position="9"/>
        <end position="160"/>
    </location>
</feature>
<keyword evidence="4 8" id="KW-0812">Transmembrane</keyword>
<dbReference type="PATRIC" id="fig|1618390.3.peg.122"/>
<accession>A0A0G1DAS2</accession>
<keyword evidence="7 8" id="KW-0472">Membrane</keyword>
<evidence type="ECO:0000256" key="5">
    <source>
        <dbReference type="ARBA" id="ARBA00022985"/>
    </source>
</evidence>
<evidence type="ECO:0000256" key="6">
    <source>
        <dbReference type="ARBA" id="ARBA00022989"/>
    </source>
</evidence>
<evidence type="ECO:0000256" key="2">
    <source>
        <dbReference type="ARBA" id="ARBA00022676"/>
    </source>
</evidence>
<evidence type="ECO:0000256" key="3">
    <source>
        <dbReference type="ARBA" id="ARBA00022679"/>
    </source>
</evidence>
<organism evidence="10 11">
    <name type="scientific">Candidatus Collierbacteria bacterium GW2011_GWC2_43_12</name>
    <dbReference type="NCBI Taxonomy" id="1618390"/>
    <lineage>
        <taxon>Bacteria</taxon>
        <taxon>Candidatus Collieribacteriota</taxon>
    </lineage>
</organism>
<evidence type="ECO:0000256" key="1">
    <source>
        <dbReference type="ARBA" id="ARBA00022475"/>
    </source>
</evidence>
<feature type="transmembrane region" description="Helical" evidence="8">
    <location>
        <begin position="230"/>
        <end position="254"/>
    </location>
</feature>
<dbReference type="GO" id="GO:0016757">
    <property type="term" value="F:glycosyltransferase activity"/>
    <property type="evidence" value="ECO:0007669"/>
    <property type="project" value="UniProtKB-KW"/>
</dbReference>
<dbReference type="InterPro" id="IPR050256">
    <property type="entry name" value="Glycosyltransferase_2"/>
</dbReference>
<gene>
    <name evidence="10" type="ORF">UV68_C0003G0007</name>
</gene>
<proteinExistence type="predicted"/>
<evidence type="ECO:0000313" key="10">
    <source>
        <dbReference type="EMBL" id="KKS94769.1"/>
    </source>
</evidence>
<dbReference type="Proteomes" id="UP000033980">
    <property type="component" value="Unassembled WGS sequence"/>
</dbReference>
<evidence type="ECO:0000256" key="8">
    <source>
        <dbReference type="SAM" id="Phobius"/>
    </source>
</evidence>
<name>A0A0G1DAS2_9BACT</name>
<keyword evidence="5" id="KW-0448">Lipopolysaccharide biosynthesis</keyword>
<dbReference type="Gene3D" id="3.90.550.10">
    <property type="entry name" value="Spore Coat Polysaccharide Biosynthesis Protein SpsA, Chain A"/>
    <property type="match status" value="1"/>
</dbReference>
<dbReference type="GO" id="GO:0005886">
    <property type="term" value="C:plasma membrane"/>
    <property type="evidence" value="ECO:0007669"/>
    <property type="project" value="TreeGrafter"/>
</dbReference>
<dbReference type="InterPro" id="IPR029044">
    <property type="entry name" value="Nucleotide-diphossugar_trans"/>
</dbReference>
<keyword evidence="1" id="KW-1003">Cell membrane</keyword>
<dbReference type="PANTHER" id="PTHR48090">
    <property type="entry name" value="UNDECAPRENYL-PHOSPHATE 4-DEOXY-4-FORMAMIDO-L-ARABINOSE TRANSFERASE-RELATED"/>
    <property type="match status" value="1"/>
</dbReference>
<dbReference type="EMBL" id="LCFK01000003">
    <property type="protein sequence ID" value="KKS94769.1"/>
    <property type="molecule type" value="Genomic_DNA"/>
</dbReference>
<dbReference type="PANTHER" id="PTHR48090:SF3">
    <property type="entry name" value="UNDECAPRENYL-PHOSPHATE 4-DEOXY-4-FORMAMIDO-L-ARABINOSE TRANSFERASE"/>
    <property type="match status" value="1"/>
</dbReference>
<dbReference type="SUPFAM" id="SSF53448">
    <property type="entry name" value="Nucleotide-diphospho-sugar transferases"/>
    <property type="match status" value="1"/>
</dbReference>
<dbReference type="AlphaFoldDB" id="A0A0G1DAS2"/>
<protein>
    <submittedName>
        <fullName evidence="10">Glycosyltransferase group 2 family protein</fullName>
    </submittedName>
</protein>
<keyword evidence="3 10" id="KW-0808">Transferase</keyword>
<dbReference type="InterPro" id="IPR001173">
    <property type="entry name" value="Glyco_trans_2-like"/>
</dbReference>
<evidence type="ECO:0000259" key="9">
    <source>
        <dbReference type="Pfam" id="PF00535"/>
    </source>
</evidence>
<comment type="caution">
    <text evidence="10">The sequence shown here is derived from an EMBL/GenBank/DDBJ whole genome shotgun (WGS) entry which is preliminary data.</text>
</comment>
<dbReference type="Pfam" id="PF00535">
    <property type="entry name" value="Glycos_transf_2"/>
    <property type="match status" value="1"/>
</dbReference>
<dbReference type="CDD" id="cd04187">
    <property type="entry name" value="DPM1_like_bac"/>
    <property type="match status" value="1"/>
</dbReference>
<dbReference type="GO" id="GO:0009103">
    <property type="term" value="P:lipopolysaccharide biosynthetic process"/>
    <property type="evidence" value="ECO:0007669"/>
    <property type="project" value="UniProtKB-KW"/>
</dbReference>